<feature type="transmembrane region" description="Helical" evidence="14">
    <location>
        <begin position="6"/>
        <end position="27"/>
    </location>
</feature>
<accession>E0TES1</accession>
<evidence type="ECO:0000256" key="14">
    <source>
        <dbReference type="HAMAP-Rule" id="MF_02239"/>
    </source>
</evidence>
<evidence type="ECO:0000256" key="12">
    <source>
        <dbReference type="ARBA" id="ARBA00023136"/>
    </source>
</evidence>
<proteinExistence type="inferred from homology"/>
<keyword evidence="10 14" id="KW-0560">Oxidoreductase</keyword>
<evidence type="ECO:0000313" key="17">
    <source>
        <dbReference type="Proteomes" id="UP000001302"/>
    </source>
</evidence>
<dbReference type="PANTHER" id="PTHR40255">
    <property type="entry name" value="UPF0093 MEMBRANE PROTEIN SLR1790"/>
    <property type="match status" value="1"/>
</dbReference>
<protein>
    <recommendedName>
        <fullName evidence="4 14">Protoporphyrinogen IX oxidase</fullName>
        <shortName evidence="14">PPO</shortName>
        <ecNumber evidence="14 15">1.3.99.-</ecNumber>
    </recommendedName>
</protein>
<evidence type="ECO:0000256" key="9">
    <source>
        <dbReference type="ARBA" id="ARBA00022989"/>
    </source>
</evidence>
<dbReference type="EMBL" id="CP002156">
    <property type="protein sequence ID" value="ADM08954.1"/>
    <property type="molecule type" value="Genomic_DNA"/>
</dbReference>
<keyword evidence="6 14" id="KW-0349">Heme</keyword>
<comment type="subunit">
    <text evidence="14">Homodimer.</text>
</comment>
<feature type="transmembrane region" description="Helical" evidence="14">
    <location>
        <begin position="124"/>
        <end position="142"/>
    </location>
</feature>
<reference evidence="16 17" key="2">
    <citation type="journal article" date="2011" name="J. Bacteriol.">
        <title>Complete genome sequence of strain HTCC2503T of Parvularcula bermudensis, the type species of the order "Parvularculales" in the class Alphaproteobacteria.</title>
        <authorList>
            <person name="Oh H.M."/>
            <person name="Kang I."/>
            <person name="Vergin K.L."/>
            <person name="Kang D."/>
            <person name="Rhee K.H."/>
            <person name="Giovannoni S.J."/>
            <person name="Cho J.C."/>
        </authorList>
    </citation>
    <scope>NUCLEOTIDE SEQUENCE [LARGE SCALE GENOMIC DNA]</scope>
    <source>
        <strain evidence="17">ATCC BAA-594 / HTCC2503 / KCTC 12087</strain>
    </source>
</reference>
<feature type="binding site" description="axial binding residue" evidence="14">
    <location>
        <position position="13"/>
    </location>
    <ligand>
        <name>heme</name>
        <dbReference type="ChEBI" id="CHEBI:30413"/>
    </ligand>
    <ligandPart>
        <name>Fe</name>
        <dbReference type="ChEBI" id="CHEBI:18248"/>
    </ligandPart>
</feature>
<dbReference type="GO" id="GO:0070818">
    <property type="term" value="F:protoporphyrinogen oxidase activity"/>
    <property type="evidence" value="ECO:0007669"/>
    <property type="project" value="UniProtKB-UniRule"/>
</dbReference>
<keyword evidence="5 14" id="KW-1003">Cell membrane</keyword>
<dbReference type="GO" id="GO:0005886">
    <property type="term" value="C:plasma membrane"/>
    <property type="evidence" value="ECO:0007669"/>
    <property type="project" value="UniProtKB-SubCell"/>
</dbReference>
<feature type="transmembrane region" description="Helical" evidence="14">
    <location>
        <begin position="83"/>
        <end position="103"/>
    </location>
</feature>
<feature type="transmembrane region" description="Helical" evidence="14">
    <location>
        <begin position="58"/>
        <end position="77"/>
    </location>
</feature>
<keyword evidence="12 14" id="KW-0472">Membrane</keyword>
<evidence type="ECO:0000256" key="7">
    <source>
        <dbReference type="ARBA" id="ARBA00022692"/>
    </source>
</evidence>
<dbReference type="GO" id="GO:0006782">
    <property type="term" value="P:protoporphyrinogen IX biosynthetic process"/>
    <property type="evidence" value="ECO:0007669"/>
    <property type="project" value="UniProtKB-UniRule"/>
</dbReference>
<dbReference type="InterPro" id="IPR005265">
    <property type="entry name" value="HemJ-like"/>
</dbReference>
<evidence type="ECO:0000256" key="13">
    <source>
        <dbReference type="ARBA" id="ARBA00048390"/>
    </source>
</evidence>
<organism evidence="16 17">
    <name type="scientific">Parvularcula bermudensis (strain ATCC BAA-594 / HTCC2503 / KCTC 12087)</name>
    <dbReference type="NCBI Taxonomy" id="314260"/>
    <lineage>
        <taxon>Bacteria</taxon>
        <taxon>Pseudomonadati</taxon>
        <taxon>Pseudomonadota</taxon>
        <taxon>Alphaproteobacteria</taxon>
        <taxon>Parvularculales</taxon>
        <taxon>Parvularculaceae</taxon>
        <taxon>Parvularcula</taxon>
    </lineage>
</organism>
<comment type="subcellular location">
    <subcellularLocation>
        <location evidence="1 14">Cell membrane</location>
        <topology evidence="1 14">Multi-pass membrane protein</topology>
    </subcellularLocation>
</comment>
<dbReference type="OrthoDB" id="9800824at2"/>
<dbReference type="HOGENOM" id="CLU_125006_1_0_5"/>
<gene>
    <name evidence="16" type="ordered locus">PB2503_04397</name>
</gene>
<evidence type="ECO:0000256" key="4">
    <source>
        <dbReference type="ARBA" id="ARBA00017504"/>
    </source>
</evidence>
<reference evidence="17" key="1">
    <citation type="submission" date="2010-08" db="EMBL/GenBank/DDBJ databases">
        <title>Genome sequence of Parvularcula bermudensis HTCC2503.</title>
        <authorList>
            <person name="Kang D.-M."/>
            <person name="Oh H.-M."/>
            <person name="Cho J.-C."/>
        </authorList>
    </citation>
    <scope>NUCLEOTIDE SEQUENCE [LARGE SCALE GENOMIC DNA]</scope>
    <source>
        <strain evidence="17">ATCC BAA-594 / HTCC2503 / KCTC 12087</strain>
    </source>
</reference>
<dbReference type="Pfam" id="PF03653">
    <property type="entry name" value="UPF0093"/>
    <property type="match status" value="1"/>
</dbReference>
<dbReference type="eggNOG" id="COG1981">
    <property type="taxonomic scope" value="Bacteria"/>
</dbReference>
<dbReference type="PANTHER" id="PTHR40255:SF1">
    <property type="entry name" value="PROTOPORPHYRINOGEN IX OXIDASE"/>
    <property type="match status" value="1"/>
</dbReference>
<evidence type="ECO:0000256" key="15">
    <source>
        <dbReference type="PIRNR" id="PIRNR004638"/>
    </source>
</evidence>
<keyword evidence="17" id="KW-1185">Reference proteome</keyword>
<dbReference type="AlphaFoldDB" id="E0TES1"/>
<dbReference type="KEGG" id="pbr:PB2503_04397"/>
<dbReference type="NCBIfam" id="TIGR00701">
    <property type="entry name" value="protoporphyrinogen oxidase HemJ"/>
    <property type="match status" value="1"/>
</dbReference>
<dbReference type="HAMAP" id="MF_02239">
    <property type="entry name" value="HemJ"/>
    <property type="match status" value="1"/>
</dbReference>
<comment type="catalytic activity">
    <reaction evidence="13 14 15">
        <text>protoporphyrinogen IX + 3 A = protoporphyrin IX + 3 AH2</text>
        <dbReference type="Rhea" id="RHEA:62000"/>
        <dbReference type="ChEBI" id="CHEBI:13193"/>
        <dbReference type="ChEBI" id="CHEBI:17499"/>
        <dbReference type="ChEBI" id="CHEBI:57306"/>
        <dbReference type="ChEBI" id="CHEBI:57307"/>
    </reaction>
</comment>
<evidence type="ECO:0000256" key="11">
    <source>
        <dbReference type="ARBA" id="ARBA00023004"/>
    </source>
</evidence>
<evidence type="ECO:0000256" key="6">
    <source>
        <dbReference type="ARBA" id="ARBA00022617"/>
    </source>
</evidence>
<evidence type="ECO:0000256" key="3">
    <source>
        <dbReference type="ARBA" id="ARBA00006501"/>
    </source>
</evidence>
<keyword evidence="9 14" id="KW-1133">Transmembrane helix</keyword>
<dbReference type="EC" id="1.3.99.-" evidence="14 15"/>
<evidence type="ECO:0000256" key="1">
    <source>
        <dbReference type="ARBA" id="ARBA00004651"/>
    </source>
</evidence>
<evidence type="ECO:0000256" key="5">
    <source>
        <dbReference type="ARBA" id="ARBA00022475"/>
    </source>
</evidence>
<feature type="binding site" description="axial binding residue" evidence="14">
    <location>
        <position position="89"/>
    </location>
    <ligand>
        <name>heme</name>
        <dbReference type="ChEBI" id="CHEBI:30413"/>
    </ligand>
    <ligandPart>
        <name>Fe</name>
        <dbReference type="ChEBI" id="CHEBI:18248"/>
    </ligandPart>
</feature>
<keyword evidence="7 14" id="KW-0812">Transmembrane</keyword>
<evidence type="ECO:0000256" key="8">
    <source>
        <dbReference type="ARBA" id="ARBA00022723"/>
    </source>
</evidence>
<comment type="function">
    <text evidence="14 15">Catalyzes the oxidation of protoporphyrinogen IX to protoporphyrin IX.</text>
</comment>
<evidence type="ECO:0000313" key="16">
    <source>
        <dbReference type="EMBL" id="ADM08954.1"/>
    </source>
</evidence>
<dbReference type="PIRSF" id="PIRSF004638">
    <property type="entry name" value="UCP004638"/>
    <property type="match status" value="1"/>
</dbReference>
<evidence type="ECO:0000256" key="10">
    <source>
        <dbReference type="ARBA" id="ARBA00023002"/>
    </source>
</evidence>
<evidence type="ECO:0000256" key="2">
    <source>
        <dbReference type="ARBA" id="ARBA00005073"/>
    </source>
</evidence>
<dbReference type="Proteomes" id="UP000001302">
    <property type="component" value="Chromosome"/>
</dbReference>
<dbReference type="STRING" id="314260.PB2503_04397"/>
<comment type="similarity">
    <text evidence="3 14 15">Belongs to the HemJ family.</text>
</comment>
<comment type="cofactor">
    <cofactor evidence="14 15">
        <name>heme b</name>
        <dbReference type="ChEBI" id="CHEBI:60344"/>
    </cofactor>
    <text evidence="14 15">Binds 1 heme b (iron(II)-protoporphyrin IX) group per subunit.</text>
</comment>
<dbReference type="RefSeq" id="WP_013299928.1">
    <property type="nucleotide sequence ID" value="NC_014414.1"/>
</dbReference>
<name>E0TES1_PARBH</name>
<sequence>MTSSLYLWIKVLHILSVVAWMAAMLYLPRLFVYHHQAEAGGEAEGFFVTMERRLLKGIMTPAMIATWLFGLALIALVPSLAATVWFTIKFIAVLAMSGLHGFYSVSQRAFEGGQRPRSERFWRIINEVPFALLAVIVIMVIVKPFL</sequence>
<keyword evidence="11 14" id="KW-0408">Iron</keyword>
<keyword evidence="8 14" id="KW-0479">Metal-binding</keyword>
<comment type="pathway">
    <text evidence="2 14 15">Porphyrin-containing compound metabolism; protoporphyrin-IX biosynthesis; protoporphyrin-IX from protoporphyrinogen-IX: step 1/1.</text>
</comment>
<dbReference type="UniPathway" id="UPA00251">
    <property type="reaction ID" value="UER00324"/>
</dbReference>
<dbReference type="GO" id="GO:0046872">
    <property type="term" value="F:metal ion binding"/>
    <property type="evidence" value="ECO:0007669"/>
    <property type="project" value="UniProtKB-UniRule"/>
</dbReference>